<keyword evidence="1" id="KW-0472">Membrane</keyword>
<feature type="transmembrane region" description="Helical" evidence="1">
    <location>
        <begin position="61"/>
        <end position="78"/>
    </location>
</feature>
<sequence>MELKIEKKDGLFFLLCLLAGILAEEAFFREQIGVSYFVFIAVFYTIFFWRFRSYSFSHQRVGYLVLISIWLLAAGYYLNDTELFYALNLLVIPSLVIFHLALITSPKKMGWNNLLFILYTILRLGQGIRYVGNFISYIANKLKGSSNPKHFDVWKKVLIGVVISIPFLFVVLNLLISADAQFEKLLNNIPHLFSLRAENIIRVFIILLYTFGFFGFMQVLLEKNIQIVQKEGSLKSFQMDGIITLTVLLLLDLVYILFVVVQFRYFFSGTLDDGFTYAEYARRGFFELLFVTLINLSVTMGVIQMTNSVQGVMNKTIRLALTVLVLSSGVLLISAYMRMSMYEDAYGFTITRVLVHSFMIFLMIIFAYTLVKIWLDKLSLFHFYFISSLIYYVGMNIVNFDQVVVDRNIVRYEATGKIDIHYLNSLSSTGVLGLIELYEKNPDVPGLEALLKQRKAERQNLKFDTWQSQNLVRDKAYKKLGKLEL</sequence>
<keyword evidence="1" id="KW-1133">Transmembrane helix</keyword>
<keyword evidence="1" id="KW-0812">Transmembrane</keyword>
<evidence type="ECO:0000256" key="1">
    <source>
        <dbReference type="SAM" id="Phobius"/>
    </source>
</evidence>
<dbReference type="Pfam" id="PF13687">
    <property type="entry name" value="DUF4153"/>
    <property type="match status" value="1"/>
</dbReference>
<proteinExistence type="predicted"/>
<gene>
    <name evidence="2" type="ORF">ACFYKT_00125</name>
</gene>
<dbReference type="RefSeq" id="WP_389213670.1">
    <property type="nucleotide sequence ID" value="NZ_JBIACJ010000001.1"/>
</dbReference>
<feature type="transmembrane region" description="Helical" evidence="1">
    <location>
        <begin position="317"/>
        <end position="337"/>
    </location>
</feature>
<keyword evidence="3" id="KW-1185">Reference proteome</keyword>
<feature type="transmembrane region" description="Helical" evidence="1">
    <location>
        <begin position="381"/>
        <end position="398"/>
    </location>
</feature>
<accession>A0ABW6JSE1</accession>
<organism evidence="2 3">
    <name type="scientific">Cytobacillus mangrovibacter</name>
    <dbReference type="NCBI Taxonomy" id="3299024"/>
    <lineage>
        <taxon>Bacteria</taxon>
        <taxon>Bacillati</taxon>
        <taxon>Bacillota</taxon>
        <taxon>Bacilli</taxon>
        <taxon>Bacillales</taxon>
        <taxon>Bacillaceae</taxon>
        <taxon>Cytobacillus</taxon>
    </lineage>
</organism>
<feature type="transmembrane region" description="Helical" evidence="1">
    <location>
        <begin position="114"/>
        <end position="137"/>
    </location>
</feature>
<dbReference type="EMBL" id="JBIACJ010000001">
    <property type="protein sequence ID" value="MFE8694756.1"/>
    <property type="molecule type" value="Genomic_DNA"/>
</dbReference>
<evidence type="ECO:0000313" key="2">
    <source>
        <dbReference type="EMBL" id="MFE8694756.1"/>
    </source>
</evidence>
<feature type="transmembrane region" description="Helical" evidence="1">
    <location>
        <begin position="199"/>
        <end position="221"/>
    </location>
</feature>
<feature type="transmembrane region" description="Helical" evidence="1">
    <location>
        <begin position="349"/>
        <end position="375"/>
    </location>
</feature>
<feature type="transmembrane region" description="Helical" evidence="1">
    <location>
        <begin position="33"/>
        <end position="49"/>
    </location>
</feature>
<evidence type="ECO:0000313" key="3">
    <source>
        <dbReference type="Proteomes" id="UP001601058"/>
    </source>
</evidence>
<dbReference type="Proteomes" id="UP001601058">
    <property type="component" value="Unassembled WGS sequence"/>
</dbReference>
<feature type="transmembrane region" description="Helical" evidence="1">
    <location>
        <begin position="241"/>
        <end position="263"/>
    </location>
</feature>
<name>A0ABW6JSE1_9BACI</name>
<feature type="transmembrane region" description="Helical" evidence="1">
    <location>
        <begin position="84"/>
        <end position="102"/>
    </location>
</feature>
<dbReference type="InterPro" id="IPR025291">
    <property type="entry name" value="DUF4153"/>
</dbReference>
<feature type="transmembrane region" description="Helical" evidence="1">
    <location>
        <begin position="157"/>
        <end position="178"/>
    </location>
</feature>
<comment type="caution">
    <text evidence="2">The sequence shown here is derived from an EMBL/GenBank/DDBJ whole genome shotgun (WGS) entry which is preliminary data.</text>
</comment>
<protein>
    <submittedName>
        <fullName evidence="2">DUF4153 domain-containing protein</fullName>
    </submittedName>
</protein>
<feature type="transmembrane region" description="Helical" evidence="1">
    <location>
        <begin position="284"/>
        <end position="305"/>
    </location>
</feature>
<reference evidence="2 3" key="1">
    <citation type="submission" date="2024-08" db="EMBL/GenBank/DDBJ databases">
        <title>Two novel Cytobacillus novel species.</title>
        <authorList>
            <person name="Liu G."/>
        </authorList>
    </citation>
    <scope>NUCLEOTIDE SEQUENCE [LARGE SCALE GENOMIC DNA]</scope>
    <source>
        <strain evidence="2 3">FJAT-53684</strain>
    </source>
</reference>